<dbReference type="CDD" id="cd01948">
    <property type="entry name" value="EAL"/>
    <property type="match status" value="1"/>
</dbReference>
<dbReference type="CDD" id="cd01949">
    <property type="entry name" value="GGDEF"/>
    <property type="match status" value="1"/>
</dbReference>
<feature type="transmembrane region" description="Helical" evidence="1">
    <location>
        <begin position="143"/>
        <end position="163"/>
    </location>
</feature>
<feature type="transmembrane region" description="Helical" evidence="1">
    <location>
        <begin position="44"/>
        <end position="68"/>
    </location>
</feature>
<accession>A0A9X1YPD4</accession>
<reference evidence="5" key="1">
    <citation type="submission" date="2021-11" db="EMBL/GenBank/DDBJ databases">
        <title>BS-T2-15 a new species belonging to the Comamonadaceae family isolated from the soil of a French oak forest.</title>
        <authorList>
            <person name="Mieszkin S."/>
            <person name="Alain K."/>
        </authorList>
    </citation>
    <scope>NUCLEOTIDE SEQUENCE</scope>
    <source>
        <strain evidence="5">BS-T2-15</strain>
    </source>
</reference>
<name>A0A9X1YPD4_9BURK</name>
<dbReference type="NCBIfam" id="TIGR00254">
    <property type="entry name" value="GGDEF"/>
    <property type="match status" value="1"/>
</dbReference>
<dbReference type="SMART" id="SM00052">
    <property type="entry name" value="EAL"/>
    <property type="match status" value="1"/>
</dbReference>
<dbReference type="SUPFAM" id="SSF141868">
    <property type="entry name" value="EAL domain-like"/>
    <property type="match status" value="1"/>
</dbReference>
<dbReference type="PANTHER" id="PTHR44757:SF2">
    <property type="entry name" value="BIOFILM ARCHITECTURE MAINTENANCE PROTEIN MBAA"/>
    <property type="match status" value="1"/>
</dbReference>
<keyword evidence="1" id="KW-0812">Transmembrane</keyword>
<evidence type="ECO:0000256" key="1">
    <source>
        <dbReference type="PROSITE-ProRule" id="PRU00244"/>
    </source>
</evidence>
<dbReference type="InterPro" id="IPR005330">
    <property type="entry name" value="MHYT_dom"/>
</dbReference>
<feature type="domain" description="GGDEF" evidence="3">
    <location>
        <begin position="298"/>
        <end position="430"/>
    </location>
</feature>
<dbReference type="PROSITE" id="PS50883">
    <property type="entry name" value="EAL"/>
    <property type="match status" value="1"/>
</dbReference>
<dbReference type="InterPro" id="IPR000160">
    <property type="entry name" value="GGDEF_dom"/>
</dbReference>
<feature type="transmembrane region" description="Helical" evidence="1">
    <location>
        <begin position="12"/>
        <end position="32"/>
    </location>
</feature>
<keyword evidence="6" id="KW-1185">Reference proteome</keyword>
<dbReference type="FunFam" id="3.20.20.450:FF:000001">
    <property type="entry name" value="Cyclic di-GMP phosphodiesterase yahA"/>
    <property type="match status" value="1"/>
</dbReference>
<dbReference type="PANTHER" id="PTHR44757">
    <property type="entry name" value="DIGUANYLATE CYCLASE DGCP"/>
    <property type="match status" value="1"/>
</dbReference>
<feature type="domain" description="MHYT" evidence="4">
    <location>
        <begin position="8"/>
        <end position="202"/>
    </location>
</feature>
<evidence type="ECO:0000313" key="5">
    <source>
        <dbReference type="EMBL" id="MCK9689265.1"/>
    </source>
</evidence>
<comment type="caution">
    <text evidence="5">The sequence shown here is derived from an EMBL/GenBank/DDBJ whole genome shotgun (WGS) entry which is preliminary data.</text>
</comment>
<dbReference type="Pfam" id="PF00990">
    <property type="entry name" value="GGDEF"/>
    <property type="match status" value="1"/>
</dbReference>
<dbReference type="SUPFAM" id="SSF55073">
    <property type="entry name" value="Nucleotide cyclase"/>
    <property type="match status" value="1"/>
</dbReference>
<gene>
    <name evidence="5" type="ORF">LPC04_26405</name>
</gene>
<feature type="transmembrane region" description="Helical" evidence="1">
    <location>
        <begin position="218"/>
        <end position="239"/>
    </location>
</feature>
<dbReference type="PROSITE" id="PS50887">
    <property type="entry name" value="GGDEF"/>
    <property type="match status" value="1"/>
</dbReference>
<evidence type="ECO:0000313" key="6">
    <source>
        <dbReference type="Proteomes" id="UP001139353"/>
    </source>
</evidence>
<dbReference type="GO" id="GO:0016020">
    <property type="term" value="C:membrane"/>
    <property type="evidence" value="ECO:0007669"/>
    <property type="project" value="UniProtKB-UniRule"/>
</dbReference>
<feature type="domain" description="EAL" evidence="2">
    <location>
        <begin position="439"/>
        <end position="692"/>
    </location>
</feature>
<dbReference type="PROSITE" id="PS50924">
    <property type="entry name" value="MHYT"/>
    <property type="match status" value="1"/>
</dbReference>
<dbReference type="Gene3D" id="3.30.70.270">
    <property type="match status" value="1"/>
</dbReference>
<dbReference type="AlphaFoldDB" id="A0A9X1YPD4"/>
<feature type="transmembrane region" description="Helical" evidence="1">
    <location>
        <begin position="74"/>
        <end position="97"/>
    </location>
</feature>
<dbReference type="EMBL" id="JAJLJH010000013">
    <property type="protein sequence ID" value="MCK9689265.1"/>
    <property type="molecule type" value="Genomic_DNA"/>
</dbReference>
<proteinExistence type="predicted"/>
<evidence type="ECO:0000259" key="2">
    <source>
        <dbReference type="PROSITE" id="PS50883"/>
    </source>
</evidence>
<dbReference type="InterPro" id="IPR001633">
    <property type="entry name" value="EAL_dom"/>
</dbReference>
<sequence>MTFLTPAYDLRIVAASFFIASFASYVALDLARRVRTPDRGVARTWWACGSVAMGTGIWCMHFVGMLAFSLPIALGYGVAMTLGSWLAAVVVSGIALGIASRTHLRWKRLALGAGAMGLGICAMHYVGMAALDMAPGVVWNRSLVAVSAVWAVVASGVALKVFHWFRSGVASRSRLYQFVAALVLGAAICGMHYLGMAAANFPSDAVCLSAGGLSGERLGALVSVSSVLLLMLTLFTSTLDARMQTRTARLAESLRSANSELQAANAALKQRALTDPLTGLPNRVLFEDRLAQACKRPDRFAVLFIDLDGFKPVNDVLGHAAGDHVLQEAALRLRIAGRDNDTVARIGGDEFLLLAEGVSGVAEATTLADRLIKRLARPFEVDGRRVHVSASVGVVLHPEHGQREQLVTRADAAMYAAKRAGGNTRAVFEPRMDEAGEERLNLQGELRMAIERRQLKLHYQPKIDSTTGQIRGVEALLRWTHPERGSVSPVVFIPIAERFGLINAIGNWVIDEACRQMQDWAEDGLRIRVAVNLSVHQLRQDDLVDRIESALKRHHLDPAQLLCEVTESVAMGDPETLQRVFDGLARIGVFISIDDFGTGYSSLINLRQLPAAQLKIDRSFINDIETSRDALAIVGAVVNLAHSLGLKVVAEGVETVGQRDILIGMNCDEMQGFYFARPMGAEALLEWFLGNKPDGSVDFSPSAMLEDIPN</sequence>
<dbReference type="SMART" id="SM00267">
    <property type="entry name" value="GGDEF"/>
    <property type="match status" value="1"/>
</dbReference>
<evidence type="ECO:0000259" key="3">
    <source>
        <dbReference type="PROSITE" id="PS50887"/>
    </source>
</evidence>
<evidence type="ECO:0000259" key="4">
    <source>
        <dbReference type="PROSITE" id="PS50924"/>
    </source>
</evidence>
<dbReference type="InterPro" id="IPR029787">
    <property type="entry name" value="Nucleotide_cyclase"/>
</dbReference>
<dbReference type="Pfam" id="PF00563">
    <property type="entry name" value="EAL"/>
    <property type="match status" value="1"/>
</dbReference>
<dbReference type="Proteomes" id="UP001139353">
    <property type="component" value="Unassembled WGS sequence"/>
</dbReference>
<dbReference type="InterPro" id="IPR043128">
    <property type="entry name" value="Rev_trsase/Diguanyl_cyclase"/>
</dbReference>
<dbReference type="Gene3D" id="3.20.20.450">
    <property type="entry name" value="EAL domain"/>
    <property type="match status" value="1"/>
</dbReference>
<dbReference type="Pfam" id="PF03707">
    <property type="entry name" value="MHYT"/>
    <property type="match status" value="3"/>
</dbReference>
<feature type="transmembrane region" description="Helical" evidence="1">
    <location>
        <begin position="109"/>
        <end position="131"/>
    </location>
</feature>
<dbReference type="InterPro" id="IPR035919">
    <property type="entry name" value="EAL_sf"/>
</dbReference>
<keyword evidence="1" id="KW-1133">Transmembrane helix</keyword>
<keyword evidence="1" id="KW-0472">Membrane</keyword>
<protein>
    <submittedName>
        <fullName evidence="5">EAL domain-containing protein</fullName>
    </submittedName>
</protein>
<dbReference type="RefSeq" id="WP_275685316.1">
    <property type="nucleotide sequence ID" value="NZ_JAJLJH010000013.1"/>
</dbReference>
<feature type="transmembrane region" description="Helical" evidence="1">
    <location>
        <begin position="175"/>
        <end position="198"/>
    </location>
</feature>
<dbReference type="InterPro" id="IPR052155">
    <property type="entry name" value="Biofilm_reg_signaling"/>
</dbReference>
<organism evidence="5 6">
    <name type="scientific">Scleromatobacter humisilvae</name>
    <dbReference type="NCBI Taxonomy" id="2897159"/>
    <lineage>
        <taxon>Bacteria</taxon>
        <taxon>Pseudomonadati</taxon>
        <taxon>Pseudomonadota</taxon>
        <taxon>Betaproteobacteria</taxon>
        <taxon>Burkholderiales</taxon>
        <taxon>Sphaerotilaceae</taxon>
        <taxon>Scleromatobacter</taxon>
    </lineage>
</organism>